<reference evidence="2" key="1">
    <citation type="journal article" date="2022" name="bioRxiv">
        <title>Sequencing and chromosome-scale assembly of the giantPleurodeles waltlgenome.</title>
        <authorList>
            <person name="Brown T."/>
            <person name="Elewa A."/>
            <person name="Iarovenko S."/>
            <person name="Subramanian E."/>
            <person name="Araus A.J."/>
            <person name="Petzold A."/>
            <person name="Susuki M."/>
            <person name="Suzuki K.-i.T."/>
            <person name="Hayashi T."/>
            <person name="Toyoda A."/>
            <person name="Oliveira C."/>
            <person name="Osipova E."/>
            <person name="Leigh N.D."/>
            <person name="Simon A."/>
            <person name="Yun M.H."/>
        </authorList>
    </citation>
    <scope>NUCLEOTIDE SEQUENCE</scope>
    <source>
        <strain evidence="2">20211129_DDA</strain>
        <tissue evidence="2">Liver</tissue>
    </source>
</reference>
<keyword evidence="3" id="KW-1185">Reference proteome</keyword>
<organism evidence="2 3">
    <name type="scientific">Pleurodeles waltl</name>
    <name type="common">Iberian ribbed newt</name>
    <dbReference type="NCBI Taxonomy" id="8319"/>
    <lineage>
        <taxon>Eukaryota</taxon>
        <taxon>Metazoa</taxon>
        <taxon>Chordata</taxon>
        <taxon>Craniata</taxon>
        <taxon>Vertebrata</taxon>
        <taxon>Euteleostomi</taxon>
        <taxon>Amphibia</taxon>
        <taxon>Batrachia</taxon>
        <taxon>Caudata</taxon>
        <taxon>Salamandroidea</taxon>
        <taxon>Salamandridae</taxon>
        <taxon>Pleurodelinae</taxon>
        <taxon>Pleurodeles</taxon>
    </lineage>
</organism>
<accession>A0AAV7PPJ3</accession>
<dbReference type="Proteomes" id="UP001066276">
    <property type="component" value="Chromosome 7"/>
</dbReference>
<protein>
    <submittedName>
        <fullName evidence="2">Uncharacterized protein</fullName>
    </submittedName>
</protein>
<dbReference type="EMBL" id="JANPWB010000011">
    <property type="protein sequence ID" value="KAJ1127648.1"/>
    <property type="molecule type" value="Genomic_DNA"/>
</dbReference>
<feature type="region of interest" description="Disordered" evidence="1">
    <location>
        <begin position="32"/>
        <end position="74"/>
    </location>
</feature>
<proteinExistence type="predicted"/>
<evidence type="ECO:0000256" key="1">
    <source>
        <dbReference type="SAM" id="MobiDB-lite"/>
    </source>
</evidence>
<evidence type="ECO:0000313" key="2">
    <source>
        <dbReference type="EMBL" id="KAJ1127648.1"/>
    </source>
</evidence>
<gene>
    <name evidence="2" type="ORF">NDU88_006044</name>
</gene>
<dbReference type="AlphaFoldDB" id="A0AAV7PPJ3"/>
<name>A0AAV7PPJ3_PLEWA</name>
<evidence type="ECO:0000313" key="3">
    <source>
        <dbReference type="Proteomes" id="UP001066276"/>
    </source>
</evidence>
<comment type="caution">
    <text evidence="2">The sequence shown here is derived from an EMBL/GenBank/DDBJ whole genome shotgun (WGS) entry which is preliminary data.</text>
</comment>
<sequence length="74" mass="7846">MSMTNRTGSKFLSYFTFPLGQRPPEEGYLACHRQGSADPGGLSKMEHPLLQEMGGPAPLEQEDGRGPAGGGLPT</sequence>